<evidence type="ECO:0000313" key="12">
    <source>
        <dbReference type="EMBL" id="KAK0507316.1"/>
    </source>
</evidence>
<feature type="region of interest" description="Disordered" evidence="10">
    <location>
        <begin position="350"/>
        <end position="385"/>
    </location>
</feature>
<evidence type="ECO:0000256" key="6">
    <source>
        <dbReference type="ARBA" id="ARBA00023063"/>
    </source>
</evidence>
<comment type="caution">
    <text evidence="12">The sequence shown here is derived from an EMBL/GenBank/DDBJ whole genome shotgun (WGS) entry which is preliminary data.</text>
</comment>
<proteinExistence type="predicted"/>
<dbReference type="GO" id="GO:0000981">
    <property type="term" value="F:DNA-binding transcription factor activity, RNA polymerase II-specific"/>
    <property type="evidence" value="ECO:0007669"/>
    <property type="project" value="TreeGrafter"/>
</dbReference>
<dbReference type="InterPro" id="IPR039355">
    <property type="entry name" value="Transcription_factor_GATA"/>
</dbReference>
<feature type="region of interest" description="Disordered" evidence="10">
    <location>
        <begin position="103"/>
        <end position="163"/>
    </location>
</feature>
<feature type="domain" description="GATA-type" evidence="11">
    <location>
        <begin position="745"/>
        <end position="798"/>
    </location>
</feature>
<keyword evidence="2" id="KW-0479">Metal-binding</keyword>
<accession>A0AA39QRW9</accession>
<dbReference type="PROSITE" id="PS50114">
    <property type="entry name" value="GATA_ZN_FINGER_2"/>
    <property type="match status" value="1"/>
</dbReference>
<feature type="region of interest" description="Disordered" evidence="10">
    <location>
        <begin position="610"/>
        <end position="747"/>
    </location>
</feature>
<keyword evidence="8" id="KW-0539">Nucleus</keyword>
<evidence type="ECO:0000256" key="2">
    <source>
        <dbReference type="ARBA" id="ARBA00022723"/>
    </source>
</evidence>
<feature type="compositionally biased region" description="Polar residues" evidence="10">
    <location>
        <begin position="648"/>
        <end position="659"/>
    </location>
</feature>
<dbReference type="FunFam" id="3.30.50.10:FF:000007">
    <property type="entry name" value="Nitrogen regulatory AreA, N-terminal"/>
    <property type="match status" value="1"/>
</dbReference>
<feature type="compositionally biased region" description="Low complexity" evidence="10">
    <location>
        <begin position="466"/>
        <end position="479"/>
    </location>
</feature>
<feature type="compositionally biased region" description="Polar residues" evidence="10">
    <location>
        <begin position="365"/>
        <end position="374"/>
    </location>
</feature>
<dbReference type="GO" id="GO:0045944">
    <property type="term" value="P:positive regulation of transcription by RNA polymerase II"/>
    <property type="evidence" value="ECO:0007669"/>
    <property type="project" value="TreeGrafter"/>
</dbReference>
<dbReference type="GO" id="GO:0005634">
    <property type="term" value="C:nucleus"/>
    <property type="evidence" value="ECO:0007669"/>
    <property type="project" value="UniProtKB-SubCell"/>
</dbReference>
<dbReference type="InterPro" id="IPR000679">
    <property type="entry name" value="Znf_GATA"/>
</dbReference>
<dbReference type="GO" id="GO:0000122">
    <property type="term" value="P:negative regulation of transcription by RNA polymerase II"/>
    <property type="evidence" value="ECO:0007669"/>
    <property type="project" value="TreeGrafter"/>
</dbReference>
<dbReference type="InterPro" id="IPR013860">
    <property type="entry name" value="AreA_GATA"/>
</dbReference>
<evidence type="ECO:0000259" key="11">
    <source>
        <dbReference type="PROSITE" id="PS50114"/>
    </source>
</evidence>
<dbReference type="Gene3D" id="3.30.50.10">
    <property type="entry name" value="Erythroid Transcription Factor GATA-1, subunit A"/>
    <property type="match status" value="1"/>
</dbReference>
<dbReference type="InterPro" id="IPR013088">
    <property type="entry name" value="Znf_NHR/GATA"/>
</dbReference>
<feature type="compositionally biased region" description="Low complexity" evidence="10">
    <location>
        <begin position="892"/>
        <end position="904"/>
    </location>
</feature>
<gene>
    <name evidence="12" type="ORF">JMJ35_010354</name>
</gene>
<protein>
    <recommendedName>
        <fullName evidence="11">GATA-type domain-containing protein</fullName>
    </recommendedName>
</protein>
<feature type="region of interest" description="Disordered" evidence="10">
    <location>
        <begin position="799"/>
        <end position="872"/>
    </location>
</feature>
<dbReference type="SMART" id="SM00401">
    <property type="entry name" value="ZnF_GATA"/>
    <property type="match status" value="1"/>
</dbReference>
<reference evidence="12" key="1">
    <citation type="submission" date="2023-03" db="EMBL/GenBank/DDBJ databases">
        <title>Complete genome of Cladonia borealis.</title>
        <authorList>
            <person name="Park H."/>
        </authorList>
    </citation>
    <scope>NUCLEOTIDE SEQUENCE</scope>
    <source>
        <strain evidence="12">ANT050790</strain>
    </source>
</reference>
<feature type="compositionally biased region" description="Gly residues" evidence="10">
    <location>
        <begin position="953"/>
        <end position="962"/>
    </location>
</feature>
<dbReference type="PROSITE" id="PS00344">
    <property type="entry name" value="GATA_ZN_FINGER_1"/>
    <property type="match status" value="1"/>
</dbReference>
<dbReference type="GO" id="GO:0000978">
    <property type="term" value="F:RNA polymerase II cis-regulatory region sequence-specific DNA binding"/>
    <property type="evidence" value="ECO:0007669"/>
    <property type="project" value="TreeGrafter"/>
</dbReference>
<evidence type="ECO:0000256" key="8">
    <source>
        <dbReference type="ARBA" id="ARBA00023242"/>
    </source>
</evidence>
<dbReference type="GO" id="GO:0008270">
    <property type="term" value="F:zinc ion binding"/>
    <property type="evidence" value="ECO:0007669"/>
    <property type="project" value="UniProtKB-KW"/>
</dbReference>
<evidence type="ECO:0000256" key="9">
    <source>
        <dbReference type="PROSITE-ProRule" id="PRU00094"/>
    </source>
</evidence>
<dbReference type="SUPFAM" id="SSF57716">
    <property type="entry name" value="Glucocorticoid receptor-like (DNA-binding domain)"/>
    <property type="match status" value="1"/>
</dbReference>
<dbReference type="AlphaFoldDB" id="A0AA39QRW9"/>
<sequence length="990" mass="105897">MAIHSPPNPNPEIVTAPSKQPNIIIATSLLFNASKAARQAITFHQNLSNEAPSKVFMPRNTHHINDEPTQNALSREQMATGPHARGGAANNAANHSNEGMEAFIGNLSSSTPNSNTIALDTSTDSNPHSSQTPRPLQTSLPQRQTTTVAPPYDQIRDKLDISPENKQTHKTFFCETLFPDWKDDTASAELGSPDEMQEKDPSASQIWKLYNKAKTQLPNQERIENITWRMMAMNLKRKEMEQARASQQRNTSNPSGIAKLRQSVDMSNNPSDPDAMNIDDFIFPTSIASPAGISSSPTPPLHSTASAIPIQSRKDAQDPSHPGFLPSTPIHDGLRNLEFEYVQRRVRKTSIDETKSRKRPAEFSPQVNPSNSIMIPNDADGDAGLGDYSLDHGGQPSFPMHANTYPQVPFNLETFNLNEDPILHSAGPFQQSFTFSPTGSPIHNHGPYSYKNTPLGSSLNSAEYYSPPGSAHPSSASTPQPLYDGEHMYFGRQNPHQRPVQGYPSNRPSNLSSSMQAQYMYNPTTDSMFTAATSAASIPPTNFTAPAFSMQHVNPSQIHPEYVNAQAHGLNMSRNENMFTFGDDSDNEDDEGGTFTDGNMMMHTEFSGMDDPSVEGRNGLPWDSTLGGQMNTMAARYPGGPPKKQVTIGGTETVTSPQDWSRGGSFARTHGSSASVTDMRNRSNDPRRQKIPRTSSTPNAVHLGQQASMQARPQSSPNSPPESGFSSVAPSRPGSPGGSKAGDNNGVPTTCTNCFTQTTPLWRRNPEGHPLCNACGLFLKLHGVVRPLSLKTDVIKKRNRGSGNQLPFGAASTRSSKKASRKNSIHQTPATTPTSGKSHGQNDSASPPSAYGSTNSGSTAGSTPTSYGPAATGGMGSLPPIAAAPPKPVSAVAAASNRASSTVVPKRQRRHSKQGGSRGGGQEAEMADAEDTGGKGSSSRKKDSISHQMPASGMGGIPGAGLMGTSSQPAILAGGASSGTQEWEWLTMSL</sequence>
<feature type="compositionally biased region" description="Basic and acidic residues" evidence="10">
    <location>
        <begin position="154"/>
        <end position="163"/>
    </location>
</feature>
<keyword evidence="4" id="KW-0862">Zinc</keyword>
<feature type="compositionally biased region" description="Basic and acidic residues" evidence="10">
    <location>
        <begin position="350"/>
        <end position="361"/>
    </location>
</feature>
<dbReference type="GO" id="GO:0042128">
    <property type="term" value="P:nitrate assimilation"/>
    <property type="evidence" value="ECO:0007669"/>
    <property type="project" value="UniProtKB-KW"/>
</dbReference>
<feature type="region of interest" description="Disordered" evidence="10">
    <location>
        <begin position="461"/>
        <end position="480"/>
    </location>
</feature>
<feature type="region of interest" description="Disordered" evidence="10">
    <location>
        <begin position="312"/>
        <end position="331"/>
    </location>
</feature>
<feature type="compositionally biased region" description="Low complexity" evidence="10">
    <location>
        <begin position="849"/>
        <end position="869"/>
    </location>
</feature>
<dbReference type="Pfam" id="PF00320">
    <property type="entry name" value="GATA"/>
    <property type="match status" value="1"/>
</dbReference>
<evidence type="ECO:0000256" key="4">
    <source>
        <dbReference type="ARBA" id="ARBA00022833"/>
    </source>
</evidence>
<keyword evidence="5" id="KW-0805">Transcription regulation</keyword>
<feature type="compositionally biased region" description="Polar residues" evidence="10">
    <location>
        <begin position="106"/>
        <end position="148"/>
    </location>
</feature>
<comment type="subcellular location">
    <subcellularLocation>
        <location evidence="1">Nucleus</location>
    </subcellularLocation>
</comment>
<dbReference type="PANTHER" id="PTHR10071">
    <property type="entry name" value="TRANSCRIPTION FACTOR GATA FAMILY MEMBER"/>
    <property type="match status" value="1"/>
</dbReference>
<evidence type="ECO:0000256" key="7">
    <source>
        <dbReference type="ARBA" id="ARBA00023163"/>
    </source>
</evidence>
<organism evidence="12 13">
    <name type="scientific">Cladonia borealis</name>
    <dbReference type="NCBI Taxonomy" id="184061"/>
    <lineage>
        <taxon>Eukaryota</taxon>
        <taxon>Fungi</taxon>
        <taxon>Dikarya</taxon>
        <taxon>Ascomycota</taxon>
        <taxon>Pezizomycotina</taxon>
        <taxon>Lecanoromycetes</taxon>
        <taxon>OSLEUM clade</taxon>
        <taxon>Lecanoromycetidae</taxon>
        <taxon>Lecanorales</taxon>
        <taxon>Lecanorineae</taxon>
        <taxon>Cladoniaceae</taxon>
        <taxon>Cladonia</taxon>
    </lineage>
</organism>
<keyword evidence="13" id="KW-1185">Reference proteome</keyword>
<dbReference type="Pfam" id="PF08550">
    <property type="entry name" value="GATA_AreA"/>
    <property type="match status" value="1"/>
</dbReference>
<evidence type="ECO:0000256" key="1">
    <source>
        <dbReference type="ARBA" id="ARBA00004123"/>
    </source>
</evidence>
<dbReference type="PANTHER" id="PTHR10071:SF281">
    <property type="entry name" value="BOX A-BINDING FACTOR-RELATED"/>
    <property type="match status" value="1"/>
</dbReference>
<dbReference type="Proteomes" id="UP001166286">
    <property type="component" value="Unassembled WGS sequence"/>
</dbReference>
<dbReference type="EMBL" id="JAFEKC020000024">
    <property type="protein sequence ID" value="KAK0507316.1"/>
    <property type="molecule type" value="Genomic_DNA"/>
</dbReference>
<keyword evidence="3 9" id="KW-0863">Zinc-finger</keyword>
<feature type="compositionally biased region" description="Basic and acidic residues" evidence="10">
    <location>
        <begin position="679"/>
        <end position="688"/>
    </location>
</feature>
<dbReference type="CDD" id="cd00202">
    <property type="entry name" value="ZnF_GATA"/>
    <property type="match status" value="1"/>
</dbReference>
<evidence type="ECO:0000256" key="10">
    <source>
        <dbReference type="SAM" id="MobiDB-lite"/>
    </source>
</evidence>
<dbReference type="PRINTS" id="PR00619">
    <property type="entry name" value="GATAZNFINGER"/>
</dbReference>
<feature type="compositionally biased region" description="Polar residues" evidence="10">
    <location>
        <begin position="825"/>
        <end position="847"/>
    </location>
</feature>
<evidence type="ECO:0000256" key="3">
    <source>
        <dbReference type="ARBA" id="ARBA00022771"/>
    </source>
</evidence>
<evidence type="ECO:0000256" key="5">
    <source>
        <dbReference type="ARBA" id="ARBA00023015"/>
    </source>
</evidence>
<evidence type="ECO:0000313" key="13">
    <source>
        <dbReference type="Proteomes" id="UP001166286"/>
    </source>
</evidence>
<name>A0AA39QRW9_9LECA</name>
<keyword evidence="7" id="KW-0804">Transcription</keyword>
<feature type="compositionally biased region" description="Basic residues" evidence="10">
    <location>
        <begin position="815"/>
        <end position="824"/>
    </location>
</feature>
<feature type="compositionally biased region" description="Polar residues" evidence="10">
    <location>
        <begin position="692"/>
        <end position="717"/>
    </location>
</feature>
<keyword evidence="6" id="KW-0534">Nitrate assimilation</keyword>
<feature type="region of interest" description="Disordered" evidence="10">
    <location>
        <begin position="892"/>
        <end position="990"/>
    </location>
</feature>